<proteinExistence type="predicted"/>
<protein>
    <submittedName>
        <fullName evidence="1">Uncharacterized protein</fullName>
    </submittedName>
</protein>
<accession>A0A0A9E0W5</accession>
<dbReference type="EMBL" id="GBRH01205262">
    <property type="protein sequence ID" value="JAD92633.1"/>
    <property type="molecule type" value="Transcribed_RNA"/>
</dbReference>
<dbReference type="AlphaFoldDB" id="A0A0A9E0W5"/>
<reference evidence="1" key="2">
    <citation type="journal article" date="2015" name="Data Brief">
        <title>Shoot transcriptome of the giant reed, Arundo donax.</title>
        <authorList>
            <person name="Barrero R.A."/>
            <person name="Guerrero F.D."/>
            <person name="Moolhuijzen P."/>
            <person name="Goolsby J.A."/>
            <person name="Tidwell J."/>
            <person name="Bellgard S.E."/>
            <person name="Bellgard M.I."/>
        </authorList>
    </citation>
    <scope>NUCLEOTIDE SEQUENCE</scope>
    <source>
        <tissue evidence="1">Shoot tissue taken approximately 20 cm above the soil surface</tissue>
    </source>
</reference>
<name>A0A0A9E0W5_ARUDO</name>
<sequence length="27" mass="3093">MRATRLSLFLPSLNLMATCTSYQMVFP</sequence>
<organism evidence="1">
    <name type="scientific">Arundo donax</name>
    <name type="common">Giant reed</name>
    <name type="synonym">Donax arundinaceus</name>
    <dbReference type="NCBI Taxonomy" id="35708"/>
    <lineage>
        <taxon>Eukaryota</taxon>
        <taxon>Viridiplantae</taxon>
        <taxon>Streptophyta</taxon>
        <taxon>Embryophyta</taxon>
        <taxon>Tracheophyta</taxon>
        <taxon>Spermatophyta</taxon>
        <taxon>Magnoliopsida</taxon>
        <taxon>Liliopsida</taxon>
        <taxon>Poales</taxon>
        <taxon>Poaceae</taxon>
        <taxon>PACMAD clade</taxon>
        <taxon>Arundinoideae</taxon>
        <taxon>Arundineae</taxon>
        <taxon>Arundo</taxon>
    </lineage>
</organism>
<evidence type="ECO:0000313" key="1">
    <source>
        <dbReference type="EMBL" id="JAD92633.1"/>
    </source>
</evidence>
<reference evidence="1" key="1">
    <citation type="submission" date="2014-09" db="EMBL/GenBank/DDBJ databases">
        <authorList>
            <person name="Magalhaes I.L.F."/>
            <person name="Oliveira U."/>
            <person name="Santos F.R."/>
            <person name="Vidigal T.H.D.A."/>
            <person name="Brescovit A.D."/>
            <person name="Santos A.J."/>
        </authorList>
    </citation>
    <scope>NUCLEOTIDE SEQUENCE</scope>
    <source>
        <tissue evidence="1">Shoot tissue taken approximately 20 cm above the soil surface</tissue>
    </source>
</reference>